<feature type="chain" id="PRO_5038604631" description="Alpha-galactosidase" evidence="3">
    <location>
        <begin position="23"/>
        <end position="677"/>
    </location>
</feature>
<evidence type="ECO:0000256" key="3">
    <source>
        <dbReference type="SAM" id="SignalP"/>
    </source>
</evidence>
<dbReference type="GO" id="GO:0004553">
    <property type="term" value="F:hydrolase activity, hydrolyzing O-glycosyl compounds"/>
    <property type="evidence" value="ECO:0007669"/>
    <property type="project" value="InterPro"/>
</dbReference>
<keyword evidence="1" id="KW-0378">Hydrolase</keyword>
<sequence length="677" mass="75981">MKYNVMLCKLFVLTLFSFNLFAQNGSGIKTIAFGKNNVIRYDLSTGFYDVVFNGKVVIKKAFAEGRSTMSFTSKDLSKRTFSSKTITDKFGKGTCSIVTLTGNNNLQMQQLFFTYPGKDYFFTQLVVTGAKEGCNYLSVLNSAAVDMEKDADNRSVFIPFDNDAWMRYSSYNLDKSNFTGSEVGVVYSDKNDHGFIAGSLDQDDWKSGVMIKGQSESTLLLNVFAGFTDSLVTRDRKAHGFVGLNQKSSASPRFLIGLFDNWKDGMETYAKSVRTQSPRYIFKWNKAKPMGWNSWGVLQEKINKENTGAVIDFFADSCKGFRNADNTLYIDLDSFWDNMTSGGIGGDISTLKAFADHCRAKGLRPGVYWAPFTDWGKNADRKVEGSDYKYKDCWLTVNGQYHDFDGGRAMDPTHPATLAKIAFYMKRFKECGFEMIKIDFLGHAAIEADHYFESNVHTGMQAYKKGMQYLNDQMAGTMLVYAAISANIATSKYVHMRRIACDAFKQINETGYTLNSTGLGWWQNELYDFVDADHVVFGNESEGVNKARLTSSLITGTLITGDDYSKDGQWKERAKKFLQNKDIIQLAQATNNFRPVAIEVGDKAPNIFASVGKQYTYIAVLNYDDAEKQFTVDLTKLGLKNANHTTKELYSGKERNVGNTLQLTLPGKDAVIYRISN</sequence>
<keyword evidence="3" id="KW-0732">Signal</keyword>
<evidence type="ECO:0000256" key="1">
    <source>
        <dbReference type="ARBA" id="ARBA00022801"/>
    </source>
</evidence>
<keyword evidence="5" id="KW-1185">Reference proteome</keyword>
<evidence type="ECO:0000313" key="5">
    <source>
        <dbReference type="Proteomes" id="UP000812270"/>
    </source>
</evidence>
<protein>
    <recommendedName>
        <fullName evidence="6">Alpha-galactosidase</fullName>
    </recommendedName>
</protein>
<dbReference type="InterPro" id="IPR002241">
    <property type="entry name" value="Glyco_hydro_27"/>
</dbReference>
<organism evidence="4 5">
    <name type="scientific">Pinibacter aurantiacus</name>
    <dbReference type="NCBI Taxonomy" id="2851599"/>
    <lineage>
        <taxon>Bacteria</taxon>
        <taxon>Pseudomonadati</taxon>
        <taxon>Bacteroidota</taxon>
        <taxon>Chitinophagia</taxon>
        <taxon>Chitinophagales</taxon>
        <taxon>Chitinophagaceae</taxon>
        <taxon>Pinibacter</taxon>
    </lineage>
</organism>
<accession>A0A9E2S764</accession>
<feature type="signal peptide" evidence="3">
    <location>
        <begin position="1"/>
        <end position="22"/>
    </location>
</feature>
<evidence type="ECO:0000313" key="4">
    <source>
        <dbReference type="EMBL" id="MBV4357441.1"/>
    </source>
</evidence>
<dbReference type="GO" id="GO:0005975">
    <property type="term" value="P:carbohydrate metabolic process"/>
    <property type="evidence" value="ECO:0007669"/>
    <property type="project" value="InterPro"/>
</dbReference>
<dbReference type="Proteomes" id="UP000812270">
    <property type="component" value="Unassembled WGS sequence"/>
</dbReference>
<dbReference type="AlphaFoldDB" id="A0A9E2S764"/>
<reference evidence="4" key="1">
    <citation type="submission" date="2021-06" db="EMBL/GenBank/DDBJ databases">
        <authorList>
            <person name="Huq M.A."/>
        </authorList>
    </citation>
    <scope>NUCLEOTIDE SEQUENCE</scope>
    <source>
        <strain evidence="4">MAH-26</strain>
    </source>
</reference>
<gene>
    <name evidence="4" type="ORF">KTO63_09805</name>
</gene>
<name>A0A9E2S764_9BACT</name>
<keyword evidence="2" id="KW-0326">Glycosidase</keyword>
<dbReference type="EMBL" id="JAHSPG010000006">
    <property type="protein sequence ID" value="MBV4357441.1"/>
    <property type="molecule type" value="Genomic_DNA"/>
</dbReference>
<dbReference type="PANTHER" id="PTHR11452">
    <property type="entry name" value="ALPHA-GALACTOSIDASE/ALPHA-N-ACETYLGALACTOSAMINIDASE"/>
    <property type="match status" value="1"/>
</dbReference>
<dbReference type="PANTHER" id="PTHR11452:SF75">
    <property type="entry name" value="ALPHA-GALACTOSIDASE MEL1"/>
    <property type="match status" value="1"/>
</dbReference>
<evidence type="ECO:0000256" key="2">
    <source>
        <dbReference type="ARBA" id="ARBA00023295"/>
    </source>
</evidence>
<comment type="caution">
    <text evidence="4">The sequence shown here is derived from an EMBL/GenBank/DDBJ whole genome shotgun (WGS) entry which is preliminary data.</text>
</comment>
<evidence type="ECO:0008006" key="6">
    <source>
        <dbReference type="Google" id="ProtNLM"/>
    </source>
</evidence>
<dbReference type="RefSeq" id="WP_217791086.1">
    <property type="nucleotide sequence ID" value="NZ_JAHSPG010000006.1"/>
</dbReference>
<proteinExistence type="predicted"/>